<dbReference type="SUPFAM" id="SSF52738">
    <property type="entry name" value="Methylesterase CheB, C-terminal domain"/>
    <property type="match status" value="1"/>
</dbReference>
<evidence type="ECO:0000256" key="1">
    <source>
        <dbReference type="ARBA" id="ARBA00022801"/>
    </source>
</evidence>
<evidence type="ECO:0000256" key="4">
    <source>
        <dbReference type="PROSITE-ProRule" id="PRU00050"/>
    </source>
</evidence>
<dbReference type="InterPro" id="IPR035909">
    <property type="entry name" value="CheB_C"/>
</dbReference>
<feature type="domain" description="CheB-type methylesterase" evidence="5">
    <location>
        <begin position="1"/>
        <end position="166"/>
    </location>
</feature>
<dbReference type="PANTHER" id="PTHR42872">
    <property type="entry name" value="PROTEIN-GLUTAMATE METHYLESTERASE/PROTEIN-GLUTAMINE GLUTAMINASE"/>
    <property type="match status" value="1"/>
</dbReference>
<dbReference type="EMBL" id="JAAVTX010000002">
    <property type="protein sequence ID" value="NKE44287.1"/>
    <property type="molecule type" value="Genomic_DNA"/>
</dbReference>
<feature type="active site" evidence="4">
    <location>
        <position position="12"/>
    </location>
</feature>
<dbReference type="CDD" id="cd16433">
    <property type="entry name" value="CheB"/>
    <property type="match status" value="1"/>
</dbReference>
<dbReference type="PANTHER" id="PTHR42872:SF6">
    <property type="entry name" value="PROTEIN-GLUTAMATE METHYLESTERASE_PROTEIN-GLUTAMINE GLUTAMINASE"/>
    <property type="match status" value="1"/>
</dbReference>
<protein>
    <recommendedName>
        <fullName evidence="2">protein-glutamate methylesterase</fullName>
        <ecNumber evidence="2">3.1.1.61</ecNumber>
    </recommendedName>
</protein>
<dbReference type="InterPro" id="IPR011247">
    <property type="entry name" value="Chemotax_prot-Glu_Me-esterase"/>
</dbReference>
<keyword evidence="4" id="KW-0145">Chemotaxis</keyword>
<feature type="active site" evidence="4">
    <location>
        <position position="133"/>
    </location>
</feature>
<dbReference type="PROSITE" id="PS50122">
    <property type="entry name" value="CHEB"/>
    <property type="match status" value="1"/>
</dbReference>
<reference evidence="6 7" key="1">
    <citation type="submission" date="2020-03" db="EMBL/GenBank/DDBJ databases">
        <title>Roseomonas selenitidurans sp. nov. isolated from soil.</title>
        <authorList>
            <person name="Liu H."/>
        </authorList>
    </citation>
    <scope>NUCLEOTIDE SEQUENCE [LARGE SCALE GENOMIC DNA]</scope>
    <source>
        <strain evidence="6 7">JCM 15073</strain>
    </source>
</reference>
<feature type="active site" evidence="4">
    <location>
        <position position="39"/>
    </location>
</feature>
<evidence type="ECO:0000259" key="5">
    <source>
        <dbReference type="PROSITE" id="PS50122"/>
    </source>
</evidence>
<keyword evidence="1 4" id="KW-0378">Hydrolase</keyword>
<dbReference type="PIRSF" id="PIRSF036461">
    <property type="entry name" value="Chmtx_methlestr"/>
    <property type="match status" value="1"/>
</dbReference>
<evidence type="ECO:0000313" key="6">
    <source>
        <dbReference type="EMBL" id="NKE44287.1"/>
    </source>
</evidence>
<evidence type="ECO:0000256" key="3">
    <source>
        <dbReference type="ARBA" id="ARBA00048267"/>
    </source>
</evidence>
<name>A0ABX1EWL9_9PROT</name>
<dbReference type="RefSeq" id="WP_168048167.1">
    <property type="nucleotide sequence ID" value="NZ_JAATJR010000002.1"/>
</dbReference>
<accession>A0ABX1EWL9</accession>
<organism evidence="6 7">
    <name type="scientific">Falsiroseomonas frigidaquae</name>
    <dbReference type="NCBI Taxonomy" id="487318"/>
    <lineage>
        <taxon>Bacteria</taxon>
        <taxon>Pseudomonadati</taxon>
        <taxon>Pseudomonadota</taxon>
        <taxon>Alphaproteobacteria</taxon>
        <taxon>Acetobacterales</taxon>
        <taxon>Roseomonadaceae</taxon>
        <taxon>Falsiroseomonas</taxon>
    </lineage>
</organism>
<comment type="catalytic activity">
    <reaction evidence="3">
        <text>[protein]-L-glutamate 5-O-methyl ester + H2O = L-glutamyl-[protein] + methanol + H(+)</text>
        <dbReference type="Rhea" id="RHEA:23236"/>
        <dbReference type="Rhea" id="RHEA-COMP:10208"/>
        <dbReference type="Rhea" id="RHEA-COMP:10311"/>
        <dbReference type="ChEBI" id="CHEBI:15377"/>
        <dbReference type="ChEBI" id="CHEBI:15378"/>
        <dbReference type="ChEBI" id="CHEBI:17790"/>
        <dbReference type="ChEBI" id="CHEBI:29973"/>
        <dbReference type="ChEBI" id="CHEBI:82795"/>
        <dbReference type="EC" id="3.1.1.61"/>
    </reaction>
</comment>
<dbReference type="Pfam" id="PF01339">
    <property type="entry name" value="CheB_methylest"/>
    <property type="match status" value="1"/>
</dbReference>
<proteinExistence type="predicted"/>
<dbReference type="Gene3D" id="3.40.50.180">
    <property type="entry name" value="Methylesterase CheB, C-terminal domain"/>
    <property type="match status" value="1"/>
</dbReference>
<dbReference type="EC" id="3.1.1.61" evidence="2"/>
<evidence type="ECO:0000256" key="2">
    <source>
        <dbReference type="ARBA" id="ARBA00039140"/>
    </source>
</evidence>
<sequence>MVNHNVIVLGASAGGVDTLVALCGRLSANLPAAVLVVQHISPNANSAMAHILDRAGPLPAKQAVHGAPLRVGTISVAPPDRHLLVAPDGQHMALSRGPQENRSRPAIDVLFRSAAVACGPRVIGVVLSGLLDDGTAGLIAIKACGGISVVQDPADATWPDMPRNALFGDSPDHCLPAIELPALLDRLAQSPAGAAPPVPPRLSAEVRISRQEFAAMPPNTTTIGQPSRMSCPACGGVLNEIEDKKVPRFRCQIGHAYGAETLALTQQEALEEALSVAIRTHHDRQQLFLRMQHQAEARGMRHASQRWQRAAEEAARAAVLISDAMDMLRQTEDEPPTEAPAMPA</sequence>
<evidence type="ECO:0000313" key="7">
    <source>
        <dbReference type="Proteomes" id="UP000765160"/>
    </source>
</evidence>
<comment type="caution">
    <text evidence="6">The sequence shown here is derived from an EMBL/GenBank/DDBJ whole genome shotgun (WGS) entry which is preliminary data.</text>
</comment>
<gene>
    <name evidence="6" type="ORF">HB662_05825</name>
</gene>
<keyword evidence="7" id="KW-1185">Reference proteome</keyword>
<dbReference type="InterPro" id="IPR000673">
    <property type="entry name" value="Sig_transdc_resp-reg_Me-estase"/>
</dbReference>
<dbReference type="Proteomes" id="UP000765160">
    <property type="component" value="Unassembled WGS sequence"/>
</dbReference>